<reference evidence="1 2" key="1">
    <citation type="submission" date="2022-01" db="EMBL/GenBank/DDBJ databases">
        <title>Mariniradius saccharolyticus sp. nov., isolated from sediment of a river.</title>
        <authorList>
            <person name="Liu H."/>
        </authorList>
    </citation>
    <scope>NUCLEOTIDE SEQUENCE [LARGE SCALE GENOMIC DNA]</scope>
    <source>
        <strain evidence="1 2">RY-2</strain>
    </source>
</reference>
<dbReference type="Proteomes" id="UP001201449">
    <property type="component" value="Unassembled WGS sequence"/>
</dbReference>
<name>A0ABS9BYH6_9BACT</name>
<accession>A0ABS9BYH6</accession>
<organism evidence="1 2">
    <name type="scientific">Mariniradius sediminis</name>
    <dbReference type="NCBI Taxonomy" id="2909237"/>
    <lineage>
        <taxon>Bacteria</taxon>
        <taxon>Pseudomonadati</taxon>
        <taxon>Bacteroidota</taxon>
        <taxon>Cytophagia</taxon>
        <taxon>Cytophagales</taxon>
        <taxon>Cyclobacteriaceae</taxon>
        <taxon>Mariniradius</taxon>
    </lineage>
</organism>
<dbReference type="RefSeq" id="WP_234862398.1">
    <property type="nucleotide sequence ID" value="NZ_JAKEVZ010000013.1"/>
</dbReference>
<dbReference type="InterPro" id="IPR011990">
    <property type="entry name" value="TPR-like_helical_dom_sf"/>
</dbReference>
<sequence>MLQSFAEQEPDNPFNWYGLALEYLDDEPWEALRYFEKLLAEFPNYLPSYYHAAHLFAQMGYLEQARLAFEKGIELAQSRNELKSLSELKNSYLNFKFENDLD</sequence>
<gene>
    <name evidence="1" type="ORF">L0U89_15765</name>
</gene>
<evidence type="ECO:0000313" key="2">
    <source>
        <dbReference type="Proteomes" id="UP001201449"/>
    </source>
</evidence>
<dbReference type="SUPFAM" id="SSF48452">
    <property type="entry name" value="TPR-like"/>
    <property type="match status" value="1"/>
</dbReference>
<dbReference type="EMBL" id="JAKEVZ010000013">
    <property type="protein sequence ID" value="MCF1752517.1"/>
    <property type="molecule type" value="Genomic_DNA"/>
</dbReference>
<dbReference type="Gene3D" id="1.25.40.10">
    <property type="entry name" value="Tetratricopeptide repeat domain"/>
    <property type="match status" value="1"/>
</dbReference>
<protein>
    <submittedName>
        <fullName evidence="1">Tetratricopeptide repeat protein</fullName>
    </submittedName>
</protein>
<dbReference type="Pfam" id="PF14559">
    <property type="entry name" value="TPR_19"/>
    <property type="match status" value="1"/>
</dbReference>
<proteinExistence type="predicted"/>
<comment type="caution">
    <text evidence="1">The sequence shown here is derived from an EMBL/GenBank/DDBJ whole genome shotgun (WGS) entry which is preliminary data.</text>
</comment>
<evidence type="ECO:0000313" key="1">
    <source>
        <dbReference type="EMBL" id="MCF1752517.1"/>
    </source>
</evidence>
<keyword evidence="2" id="KW-1185">Reference proteome</keyword>